<feature type="domain" description="Rit1 DUSP-like" evidence="1">
    <location>
        <begin position="341"/>
        <end position="447"/>
    </location>
</feature>
<name>A0A163BN90_DIDRA</name>
<dbReference type="PANTHER" id="PTHR31811:SF0">
    <property type="entry name" value="TRNA A64-2'-O-RIBOSYLPHOSPHATE TRANSFERASE"/>
    <property type="match status" value="1"/>
</dbReference>
<accession>A0A163BN90</accession>
<dbReference type="InterPro" id="IPR007306">
    <property type="entry name" value="Rit1"/>
</dbReference>
<dbReference type="Pfam" id="PF04179">
    <property type="entry name" value="Init_tRNA_PT"/>
    <property type="match status" value="1"/>
</dbReference>
<keyword evidence="4" id="KW-0808">Transferase</keyword>
<keyword evidence="5" id="KW-1185">Reference proteome</keyword>
<evidence type="ECO:0000259" key="3">
    <source>
        <dbReference type="Pfam" id="PF19834"/>
    </source>
</evidence>
<dbReference type="GO" id="GO:0005737">
    <property type="term" value="C:cytoplasm"/>
    <property type="evidence" value="ECO:0007669"/>
    <property type="project" value="TreeGrafter"/>
</dbReference>
<dbReference type="GO" id="GO:0043399">
    <property type="term" value="F:tRNA adenosine(64)-2'-O-ribosylphosphate transferase activity"/>
    <property type="evidence" value="ECO:0007669"/>
    <property type="project" value="InterPro"/>
</dbReference>
<dbReference type="PANTHER" id="PTHR31811">
    <property type="entry name" value="TRNA A64-2'-O-RIBOSYLPHOSPHATE TRANSFERASE"/>
    <property type="match status" value="1"/>
</dbReference>
<dbReference type="InterPro" id="IPR033421">
    <property type="entry name" value="Rit1_DUSP-like"/>
</dbReference>
<evidence type="ECO:0000313" key="5">
    <source>
        <dbReference type="Proteomes" id="UP000076837"/>
    </source>
</evidence>
<evidence type="ECO:0000313" key="4">
    <source>
        <dbReference type="EMBL" id="KZM21868.1"/>
    </source>
</evidence>
<dbReference type="GO" id="GO:0019988">
    <property type="term" value="P:charged-tRNA amino acid modification"/>
    <property type="evidence" value="ECO:0007669"/>
    <property type="project" value="InterPro"/>
</dbReference>
<evidence type="ECO:0000259" key="2">
    <source>
        <dbReference type="Pfam" id="PF17184"/>
    </source>
</evidence>
<evidence type="ECO:0000259" key="1">
    <source>
        <dbReference type="Pfam" id="PF04179"/>
    </source>
</evidence>
<reference evidence="4 5" key="1">
    <citation type="journal article" date="2016" name="Sci. Rep.">
        <title>Draft genome sequencing and secretome analysis of fungal phytopathogen Ascochyta rabiei provides insight into the necrotrophic effector repertoire.</title>
        <authorList>
            <person name="Verma S."/>
            <person name="Gazara R.K."/>
            <person name="Nizam S."/>
            <person name="Parween S."/>
            <person name="Chattopadhyay D."/>
            <person name="Verma P.K."/>
        </authorList>
    </citation>
    <scope>NUCLEOTIDE SEQUENCE [LARGE SCALE GENOMIC DNA]</scope>
    <source>
        <strain evidence="4 5">ArDII</strain>
    </source>
</reference>
<sequence>MAQPLQQADIIFPHLSNTPNFSTTLSSLKRSALSITNRLNSITNDSKFVTRVAASYDLPLVANERCGSWYIPLDLKTASVYFKSTDGHMGEWAFSLRRLNLQLLDVVSQHGGCVIVDSTRRGKSMPDALSKTVPLWCCVINRAVFRNSEYELDLFTPPTAVSESEHTQMERRVNGFVQQFLDICKPDVQALQSKLRKPLRPMWVTQASTLPHTAPDFPDFHPVILCTASRRVQGAEASEGGYIQGAADDHEAWSHGLTPPLFWTNKNELVQTNEEDLPAKIAELVGQDRGTDAVSTLIKPTHGFYVSSSQNVDLTSFDMVVSCTPEPLPHNLLNDAGVGAYLHLACQNGKLGSRDLRTQLPALRSLALMSNLASKRILVCCPTGKDLSVGTALAYLCLYVNEDGTIDSRQVRNIDKTLIKQRLSWITTSNPALNPSRATLQSVNSVLMSSETSKSPLPTLKDPSRYDSNWNLLPPTPSSRPSIPSTATTHPIPSLFITLAAHTWSFTRTLTSARPTHPSGTVTGHASFTATPQPTTLLYAESGTFTTTTGLQLSARRKYVYELLTPDEGGAPRIVVRFFDDAAGRQDVGPSGEGVGGLFVEMGDLNAEGESEDVLVAKNRDQHLCGADLYAASWRFSDGMAGREGEPWWEARYDVKGPGKDYVSTTRYVRGVPGVDHE</sequence>
<feature type="domain" description="Rit1 N-terminal" evidence="2">
    <location>
        <begin position="28"/>
        <end position="285"/>
    </location>
</feature>
<dbReference type="AlphaFoldDB" id="A0A163BN90"/>
<dbReference type="Proteomes" id="UP000076837">
    <property type="component" value="Unassembled WGS sequence"/>
</dbReference>
<feature type="domain" description="DUF6314" evidence="3">
    <location>
        <begin position="503"/>
        <end position="670"/>
    </location>
</feature>
<gene>
    <name evidence="4" type="ORF">ST47_g7000</name>
</gene>
<dbReference type="InterPro" id="IPR033449">
    <property type="entry name" value="Rit1_N"/>
</dbReference>
<dbReference type="Pfam" id="PF19834">
    <property type="entry name" value="DUF6314"/>
    <property type="match status" value="1"/>
</dbReference>
<dbReference type="STRING" id="5454.A0A163BN90"/>
<dbReference type="Pfam" id="PF17184">
    <property type="entry name" value="Rit1_C"/>
    <property type="match status" value="1"/>
</dbReference>
<dbReference type="InterPro" id="IPR045632">
    <property type="entry name" value="DUF6314"/>
</dbReference>
<proteinExistence type="predicted"/>
<comment type="caution">
    <text evidence="4">The sequence shown here is derived from an EMBL/GenBank/DDBJ whole genome shotgun (WGS) entry which is preliminary data.</text>
</comment>
<dbReference type="EMBL" id="JYNV01000235">
    <property type="protein sequence ID" value="KZM21868.1"/>
    <property type="molecule type" value="Genomic_DNA"/>
</dbReference>
<protein>
    <submittedName>
        <fullName evidence="4">Transferase</fullName>
    </submittedName>
</protein>
<organism evidence="4 5">
    <name type="scientific">Didymella rabiei</name>
    <name type="common">Chickpea ascochyta blight fungus</name>
    <name type="synonym">Mycosphaerella rabiei</name>
    <dbReference type="NCBI Taxonomy" id="5454"/>
    <lineage>
        <taxon>Eukaryota</taxon>
        <taxon>Fungi</taxon>
        <taxon>Dikarya</taxon>
        <taxon>Ascomycota</taxon>
        <taxon>Pezizomycotina</taxon>
        <taxon>Dothideomycetes</taxon>
        <taxon>Pleosporomycetidae</taxon>
        <taxon>Pleosporales</taxon>
        <taxon>Pleosporineae</taxon>
        <taxon>Didymellaceae</taxon>
        <taxon>Ascochyta</taxon>
    </lineage>
</organism>